<proteinExistence type="predicted"/>
<evidence type="ECO:0000259" key="2">
    <source>
        <dbReference type="PROSITE" id="PS50937"/>
    </source>
</evidence>
<accession>A0A0G0WUJ1</accession>
<keyword evidence="1" id="KW-0472">Membrane</keyword>
<gene>
    <name evidence="3" type="ORF">UU72_C0021G0001</name>
</gene>
<dbReference type="GO" id="GO:0003677">
    <property type="term" value="F:DNA binding"/>
    <property type="evidence" value="ECO:0007669"/>
    <property type="project" value="InterPro"/>
</dbReference>
<evidence type="ECO:0000313" key="4">
    <source>
        <dbReference type="Proteomes" id="UP000034163"/>
    </source>
</evidence>
<keyword evidence="1" id="KW-1133">Transmembrane helix</keyword>
<dbReference type="SUPFAM" id="SSF46955">
    <property type="entry name" value="Putative DNA-binding domain"/>
    <property type="match status" value="1"/>
</dbReference>
<feature type="non-terminal residue" evidence="3">
    <location>
        <position position="1765"/>
    </location>
</feature>
<evidence type="ECO:0000256" key="1">
    <source>
        <dbReference type="SAM" id="Phobius"/>
    </source>
</evidence>
<dbReference type="Pfam" id="PF00376">
    <property type="entry name" value="MerR"/>
    <property type="match status" value="1"/>
</dbReference>
<dbReference type="EMBL" id="LCBS01000021">
    <property type="protein sequence ID" value="KKS16454.1"/>
    <property type="molecule type" value="Genomic_DNA"/>
</dbReference>
<dbReference type="InterPro" id="IPR000551">
    <property type="entry name" value="MerR-type_HTH_dom"/>
</dbReference>
<name>A0A0G0WUJ1_UNCKA</name>
<dbReference type="InterPro" id="IPR009061">
    <property type="entry name" value="DNA-bd_dom_put_sf"/>
</dbReference>
<organism evidence="3 4">
    <name type="scientific">candidate division WWE3 bacterium GW2011_GWB1_41_6</name>
    <dbReference type="NCBI Taxonomy" id="1619112"/>
    <lineage>
        <taxon>Bacteria</taxon>
        <taxon>Katanobacteria</taxon>
    </lineage>
</organism>
<evidence type="ECO:0000313" key="3">
    <source>
        <dbReference type="EMBL" id="KKS16454.1"/>
    </source>
</evidence>
<sequence>MPRRPARKSDKLLNAKINVSTAAQILNVSSSTLRRLEKEGRITSVRENNGYRFFNVVDVTALKGALEEEKKHKKEIKTRYLPITSGNKTYSKPVTETSKETTPIEVEKTVSQEVPSNIPSEITGTEITEKSTVQDTFIREPVEHKYLKNPLKSNITFGSFKKAFAYPMQTAFIIMFVFILSNTLTRNPAALLGYTPVFQNNINLSFLNDTVLGLLTKDDINYPNVPFNKNLAAVLAGKDRNPNYIFNINIPGVFKDNVTVEGDLSVDGLTSLLGDLNVTGLSSLEGALNVTGLASLNGGLSTPSIADVTSIDDTTKTTLEETLELAGDVIGTLNNTQITGLNGFQLGDVSPEDGNILMVVDGKWDAAPTTDITELGTIGTGTWQGSTVATGYGGTGLTTYATGDMLYASANNTLSRLPISGTANYFLISNGTIPTWQDPADYLNTVSWLVTGNSGTEPLTNFLGTTDNQPLAFRTNDIERLRIDTNGYVGIGTDDPFTGFHLGNGDEGPFFITPDLETAYIEGDLEVSGVIYGTTIGPITNTGFDPYGVFYADLNGTLINDDTKMTFNPTSNFFWLNGKLGIGTTDPTYQLSVNGSLNTTSLYIGGVQVTSSASELNILDGATLSTTELNLLDGRSGTLLDSVNVGTYATTGVTAGSGLTGGGTTGVLTLNVGAGNGITVGADTITIDATTTGTTAVTSNNSGLEVTAAGLRLLGGCSDNEVLSWDSGTEVWSCTSVSGIGGTNGTGVVGQVTFWTGTSSLSGNNDFFWDNSTSRLGIGTTGPAYTLDVNGAINLTGALRFSGSAGGLNQVPVSNGSGIPSWTSLTTTIVSEGTNEYFTNAKARGAVSATAPLTYDSGTGVFGITQSGVGTDGYLSSTDWNTFNNKENVLSFTNGLTRSVNSVALGGALTGNTRLYDGTYEYLFFNTSTGRLGVGNTAPAYTFDVTGDLAGTTVYQNGNQVCDTSGNCSGSLAGIGGDGTINFIPKFTAQYDIGNSIIYDNGTQIGIGTTNPSYTLDIAGSLNFTSFYVGGVQVTADASELNILDGALIDTTELNLLDGRSGTLLDSVNVGTYATTGVTAGNGLGGGGTVGALTIDVGAGNGITVNANDIAIDVTTTSTTAATSSNSGLEVSSDGLRLLGGCSGTEVLSWDINDQLWQCTSVSGIGGTTGTGSAGQIAFWTGTSSLDGTDAFFWDTGTSRLGIGTTAPAYAIDVSGDINVTGVYRVNGVQISTDDVNEGTNQYFTNQKVYDALSAVAPLSFNATNGEFSISQATTSTDGYLSSTDWNTFNSKEDTLTFSNGLIRTVNSIELGGALTGDVRLYDATYEYLFVDTSTGRLGVGTTAPGYTFDVSGNLAGTTVYQNGNQVCDTSGNCSGTGAGIGGSGTTNYISKFTGQFAVGDSLVYDTGSAIGVGTTAPGSYLTIEAPSAAAFQINPFSTGAGNTGEFRLLELAANGINYTGFKAPDNLASNLTYTLPSIDGSDNYVLTTDGNGGLQWESVTGAGAGTGDITAVGSMTTGDVFANSSADGQWLGLGATDGRIQFYDLGTDAIALMSANVGIGTTSPGYTLDVVGSINSTSLYMSGTQVTSTAAELNLLDGTTVTTGGLMFGNGSYITQNAGNLFWDNSLNRLGIGTTAPVATLSVGGSSGFQVDSNGDIVMINGIAYTFPDAQATATGQVLTNDSNGNLTWGNVVANDVNDDSLDWEHFSDTMTLDENTSINLYNGAASKSFRYYNSDTGTEAMFIDGVNGRIGIGTTAPGYKLDV</sequence>
<feature type="transmembrane region" description="Helical" evidence="1">
    <location>
        <begin position="163"/>
        <end position="181"/>
    </location>
</feature>
<comment type="caution">
    <text evidence="3">The sequence shown here is derived from an EMBL/GenBank/DDBJ whole genome shotgun (WGS) entry which is preliminary data.</text>
</comment>
<feature type="domain" description="HTH merR-type" evidence="2">
    <location>
        <begin position="16"/>
        <end position="63"/>
    </location>
</feature>
<dbReference type="Proteomes" id="UP000034163">
    <property type="component" value="Unassembled WGS sequence"/>
</dbReference>
<dbReference type="Gene3D" id="1.10.1660.10">
    <property type="match status" value="1"/>
</dbReference>
<keyword evidence="1" id="KW-0812">Transmembrane</keyword>
<dbReference type="PROSITE" id="PS50937">
    <property type="entry name" value="HTH_MERR_2"/>
    <property type="match status" value="1"/>
</dbReference>
<protein>
    <recommendedName>
        <fullName evidence="2">HTH merR-type domain-containing protein</fullName>
    </recommendedName>
</protein>
<reference evidence="3 4" key="1">
    <citation type="journal article" date="2015" name="Nature">
        <title>rRNA introns, odd ribosomes, and small enigmatic genomes across a large radiation of phyla.</title>
        <authorList>
            <person name="Brown C.T."/>
            <person name="Hug L.A."/>
            <person name="Thomas B.C."/>
            <person name="Sharon I."/>
            <person name="Castelle C.J."/>
            <person name="Singh A."/>
            <person name="Wilkins M.J."/>
            <person name="Williams K.H."/>
            <person name="Banfield J.F."/>
        </authorList>
    </citation>
    <scope>NUCLEOTIDE SEQUENCE [LARGE SCALE GENOMIC DNA]</scope>
</reference>
<dbReference type="GO" id="GO:0006355">
    <property type="term" value="P:regulation of DNA-templated transcription"/>
    <property type="evidence" value="ECO:0007669"/>
    <property type="project" value="InterPro"/>
</dbReference>